<feature type="region of interest" description="Disordered" evidence="1">
    <location>
        <begin position="1"/>
        <end position="66"/>
    </location>
</feature>
<evidence type="ECO:0000313" key="3">
    <source>
        <dbReference type="EMBL" id="KAK0714354.1"/>
    </source>
</evidence>
<keyword evidence="2" id="KW-0472">Membrane</keyword>
<dbReference type="EMBL" id="JAUKTV010000015">
    <property type="protein sequence ID" value="KAK0714354.1"/>
    <property type="molecule type" value="Genomic_DNA"/>
</dbReference>
<keyword evidence="2" id="KW-0812">Transmembrane</keyword>
<proteinExistence type="predicted"/>
<accession>A0AA40AEK0</accession>
<protein>
    <submittedName>
        <fullName evidence="3">Uncharacterized protein</fullName>
    </submittedName>
</protein>
<reference evidence="3" key="1">
    <citation type="submission" date="2023-06" db="EMBL/GenBank/DDBJ databases">
        <title>Genome-scale phylogeny and comparative genomics of the fungal order Sordariales.</title>
        <authorList>
            <consortium name="Lawrence Berkeley National Laboratory"/>
            <person name="Hensen N."/>
            <person name="Bonometti L."/>
            <person name="Westerberg I."/>
            <person name="Brannstrom I.O."/>
            <person name="Guillou S."/>
            <person name="Cros-Aarteil S."/>
            <person name="Calhoun S."/>
            <person name="Haridas S."/>
            <person name="Kuo A."/>
            <person name="Mondo S."/>
            <person name="Pangilinan J."/>
            <person name="Riley R."/>
            <person name="Labutti K."/>
            <person name="Andreopoulos B."/>
            <person name="Lipzen A."/>
            <person name="Chen C."/>
            <person name="Yanf M."/>
            <person name="Daum C."/>
            <person name="Ng V."/>
            <person name="Clum A."/>
            <person name="Steindorff A."/>
            <person name="Ohm R."/>
            <person name="Martin F."/>
            <person name="Silar P."/>
            <person name="Natvig D."/>
            <person name="Lalanne C."/>
            <person name="Gautier V."/>
            <person name="Ament-Velasquez S.L."/>
            <person name="Kruys A."/>
            <person name="Hutchinson M.I."/>
            <person name="Powell A.J."/>
            <person name="Barry K."/>
            <person name="Miller A.N."/>
            <person name="Grigoriev I.V."/>
            <person name="Debuchy R."/>
            <person name="Gladieux P."/>
            <person name="Thoren M.H."/>
            <person name="Johannesson H."/>
        </authorList>
    </citation>
    <scope>NUCLEOTIDE SEQUENCE</scope>
    <source>
        <strain evidence="3">CBS 540.89</strain>
    </source>
</reference>
<feature type="compositionally biased region" description="Pro residues" evidence="1">
    <location>
        <begin position="28"/>
        <end position="39"/>
    </location>
</feature>
<name>A0AA40AEK0_9PEZI</name>
<evidence type="ECO:0000256" key="2">
    <source>
        <dbReference type="SAM" id="Phobius"/>
    </source>
</evidence>
<evidence type="ECO:0000256" key="1">
    <source>
        <dbReference type="SAM" id="MobiDB-lite"/>
    </source>
</evidence>
<feature type="transmembrane region" description="Helical" evidence="2">
    <location>
        <begin position="137"/>
        <end position="162"/>
    </location>
</feature>
<dbReference type="Proteomes" id="UP001172159">
    <property type="component" value="Unassembled WGS sequence"/>
</dbReference>
<gene>
    <name evidence="3" type="ORF">B0T21DRAFT_69984</name>
</gene>
<keyword evidence="2" id="KW-1133">Transmembrane helix</keyword>
<comment type="caution">
    <text evidence="3">The sequence shown here is derived from an EMBL/GenBank/DDBJ whole genome shotgun (WGS) entry which is preliminary data.</text>
</comment>
<feature type="transmembrane region" description="Helical" evidence="2">
    <location>
        <begin position="77"/>
        <end position="101"/>
    </location>
</feature>
<keyword evidence="4" id="KW-1185">Reference proteome</keyword>
<organism evidence="3 4">
    <name type="scientific">Apiosordaria backusii</name>
    <dbReference type="NCBI Taxonomy" id="314023"/>
    <lineage>
        <taxon>Eukaryota</taxon>
        <taxon>Fungi</taxon>
        <taxon>Dikarya</taxon>
        <taxon>Ascomycota</taxon>
        <taxon>Pezizomycotina</taxon>
        <taxon>Sordariomycetes</taxon>
        <taxon>Sordariomycetidae</taxon>
        <taxon>Sordariales</taxon>
        <taxon>Lasiosphaeriaceae</taxon>
        <taxon>Apiosordaria</taxon>
    </lineage>
</organism>
<feature type="transmembrane region" description="Helical" evidence="2">
    <location>
        <begin position="200"/>
        <end position="220"/>
    </location>
</feature>
<dbReference type="AlphaFoldDB" id="A0AA40AEK0"/>
<evidence type="ECO:0000313" key="4">
    <source>
        <dbReference type="Proteomes" id="UP001172159"/>
    </source>
</evidence>
<sequence>MKEHIPTMSPHADLDPAPVDAKALSVSPTPPPPPPPPPAAATLTSLPTPKPEANSPTPPQEERNPNNNLPFGVSFPVYLLMITPVFWLFSCGLLSFVYICLLNDLHQFLPDFIKLKVSLFLQKELHAMGSWGMIRNVWWLAVRWLFIWGTIYDIGGVGVWYVTGGWQLWRWRLIRVIVVRERRTDKDESLGRKGGDGVGYVPMGCIVYIAILRGISLMLGSGGQFV</sequence>